<evidence type="ECO:0000256" key="4">
    <source>
        <dbReference type="ARBA" id="ARBA00022980"/>
    </source>
</evidence>
<evidence type="ECO:0000256" key="3">
    <source>
        <dbReference type="ARBA" id="ARBA00022884"/>
    </source>
</evidence>
<dbReference type="GO" id="GO:0003735">
    <property type="term" value="F:structural constituent of ribosome"/>
    <property type="evidence" value="ECO:0007669"/>
    <property type="project" value="InterPro"/>
</dbReference>
<evidence type="ECO:0000256" key="1">
    <source>
        <dbReference type="ARBA" id="ARBA00008889"/>
    </source>
</evidence>
<gene>
    <name evidence="7" type="primary">rplJ</name>
    <name evidence="8" type="ORF">DS745_04495</name>
</gene>
<dbReference type="CDD" id="cd05797">
    <property type="entry name" value="Ribosomal_L10"/>
    <property type="match status" value="1"/>
</dbReference>
<dbReference type="InterPro" id="IPR047865">
    <property type="entry name" value="Ribosomal_uL10_bac_type"/>
</dbReference>
<dbReference type="Gene3D" id="6.10.250.290">
    <property type="match status" value="1"/>
</dbReference>
<dbReference type="GO" id="GO:0070180">
    <property type="term" value="F:large ribosomal subunit rRNA binding"/>
    <property type="evidence" value="ECO:0007669"/>
    <property type="project" value="UniProtKB-UniRule"/>
</dbReference>
<dbReference type="OrthoDB" id="9808307at2"/>
<dbReference type="Pfam" id="PF00466">
    <property type="entry name" value="Ribosomal_L10"/>
    <property type="match status" value="1"/>
</dbReference>
<dbReference type="PROSITE" id="PS01109">
    <property type="entry name" value="RIBOSOMAL_L10"/>
    <property type="match status" value="1"/>
</dbReference>
<keyword evidence="3 7" id="KW-0694">RNA-binding</keyword>
<dbReference type="RefSeq" id="WP_129077072.1">
    <property type="nucleotide sequence ID" value="NZ_QOUX01000019.1"/>
</dbReference>
<dbReference type="NCBIfam" id="NF000955">
    <property type="entry name" value="PRK00099.1-1"/>
    <property type="match status" value="1"/>
</dbReference>
<dbReference type="FunFam" id="3.30.70.1730:FF:000001">
    <property type="entry name" value="50S ribosomal protein L10"/>
    <property type="match status" value="1"/>
</dbReference>
<evidence type="ECO:0000256" key="2">
    <source>
        <dbReference type="ARBA" id="ARBA00022730"/>
    </source>
</evidence>
<sequence>MSVREQKQQFGQKQVLVSEIATKLRDSKATVVVDYRGLNVAQVTELRKQLREANVEFKVYKNSMTRRATAEVELTDLDSVLVGPTAIAFSNEDVIAPAKILNDFAKKNDALEIKAGIIEGRFASLEEVKALAELPSREGLLSMLLSVLQAPMRNFALVTKAVAEQKEDQGA</sequence>
<comment type="similarity">
    <text evidence="1 7">Belongs to the universal ribosomal protein uL10 family.</text>
</comment>
<dbReference type="InterPro" id="IPR002363">
    <property type="entry name" value="Ribosomal_uL10_CS_bac"/>
</dbReference>
<comment type="function">
    <text evidence="7">Forms part of the ribosomal stalk, playing a central role in the interaction of the ribosome with GTP-bound translation factors.</text>
</comment>
<evidence type="ECO:0000256" key="7">
    <source>
        <dbReference type="HAMAP-Rule" id="MF_00362"/>
    </source>
</evidence>
<dbReference type="PANTHER" id="PTHR11560">
    <property type="entry name" value="39S RIBOSOMAL PROTEIN L10, MITOCHONDRIAL"/>
    <property type="match status" value="1"/>
</dbReference>
<keyword evidence="9" id="KW-1185">Reference proteome</keyword>
<comment type="caution">
    <text evidence="8">The sequence shown here is derived from an EMBL/GenBank/DDBJ whole genome shotgun (WGS) entry which is preliminary data.</text>
</comment>
<dbReference type="GO" id="GO:0006412">
    <property type="term" value="P:translation"/>
    <property type="evidence" value="ECO:0007669"/>
    <property type="project" value="UniProtKB-UniRule"/>
</dbReference>
<comment type="subunit">
    <text evidence="7">Part of the ribosomal stalk of the 50S ribosomal subunit. The N-terminus interacts with L11 and the large rRNA to form the base of the stalk. The C-terminus forms an elongated spine to which L12 dimers bind in a sequential fashion forming a multimeric L10(L12)X complex.</text>
</comment>
<dbReference type="InterPro" id="IPR022973">
    <property type="entry name" value="Ribosomal_uL10_bac"/>
</dbReference>
<dbReference type="GO" id="GO:0015934">
    <property type="term" value="C:large ribosomal subunit"/>
    <property type="evidence" value="ECO:0007669"/>
    <property type="project" value="InterPro"/>
</dbReference>
<reference evidence="8 9" key="1">
    <citation type="journal article" date="2019" name="Int. J. Syst. Evol. Microbiol.">
        <title>Anaerobacillus alkaliphilus sp. nov., a novel alkaliphilic and moderately halophilic bacterium.</title>
        <authorList>
            <person name="Borsodi A.K."/>
            <person name="Aszalos J.M."/>
            <person name="Bihari P."/>
            <person name="Nagy I."/>
            <person name="Schumann P."/>
            <person name="Sproer C."/>
            <person name="Kovacs A.L."/>
            <person name="Boka K."/>
            <person name="Dobosy P."/>
            <person name="Ovari M."/>
            <person name="Szili-Kovacs T."/>
            <person name="Toth E."/>
        </authorList>
    </citation>
    <scope>NUCLEOTIDE SEQUENCE [LARGE SCALE GENOMIC DNA]</scope>
    <source>
        <strain evidence="8 9">B16-10</strain>
    </source>
</reference>
<accession>A0A4Q0VWB6</accession>
<keyword evidence="5 7" id="KW-0687">Ribonucleoprotein</keyword>
<keyword evidence="2 7" id="KW-0699">rRNA-binding</keyword>
<dbReference type="EMBL" id="QOUX01000019">
    <property type="protein sequence ID" value="RXJ03027.1"/>
    <property type="molecule type" value="Genomic_DNA"/>
</dbReference>
<dbReference type="Proteomes" id="UP000290649">
    <property type="component" value="Unassembled WGS sequence"/>
</dbReference>
<name>A0A4Q0VWB6_9BACI</name>
<dbReference type="AlphaFoldDB" id="A0A4Q0VWB6"/>
<evidence type="ECO:0000256" key="5">
    <source>
        <dbReference type="ARBA" id="ARBA00023274"/>
    </source>
</evidence>
<keyword evidence="4 7" id="KW-0689">Ribosomal protein</keyword>
<proteinExistence type="inferred from homology"/>
<evidence type="ECO:0000256" key="6">
    <source>
        <dbReference type="ARBA" id="ARBA00035202"/>
    </source>
</evidence>
<dbReference type="InterPro" id="IPR001790">
    <property type="entry name" value="Ribosomal_uL10"/>
</dbReference>
<organism evidence="8 9">
    <name type="scientific">Anaerobacillus alkaliphilus</name>
    <dbReference type="NCBI Taxonomy" id="1548597"/>
    <lineage>
        <taxon>Bacteria</taxon>
        <taxon>Bacillati</taxon>
        <taxon>Bacillota</taxon>
        <taxon>Bacilli</taxon>
        <taxon>Bacillales</taxon>
        <taxon>Bacillaceae</taxon>
        <taxon>Anaerobacillus</taxon>
    </lineage>
</organism>
<dbReference type="SUPFAM" id="SSF160369">
    <property type="entry name" value="Ribosomal protein L10-like"/>
    <property type="match status" value="1"/>
</dbReference>
<dbReference type="Gene3D" id="3.30.70.1730">
    <property type="match status" value="1"/>
</dbReference>
<evidence type="ECO:0000313" key="8">
    <source>
        <dbReference type="EMBL" id="RXJ03027.1"/>
    </source>
</evidence>
<dbReference type="HAMAP" id="MF_00362">
    <property type="entry name" value="Ribosomal_uL10"/>
    <property type="match status" value="1"/>
</dbReference>
<dbReference type="InterPro" id="IPR043141">
    <property type="entry name" value="Ribosomal_uL10-like_sf"/>
</dbReference>
<evidence type="ECO:0000313" key="9">
    <source>
        <dbReference type="Proteomes" id="UP000290649"/>
    </source>
</evidence>
<protein>
    <recommendedName>
        <fullName evidence="6 7">Large ribosomal subunit protein uL10</fullName>
    </recommendedName>
</protein>